<reference evidence="1 2" key="1">
    <citation type="submission" date="2020-08" db="EMBL/GenBank/DDBJ databases">
        <title>Genomic Encyclopedia of Type Strains, Phase IV (KMG-IV): sequencing the most valuable type-strain genomes for metagenomic binning, comparative biology and taxonomic classification.</title>
        <authorList>
            <person name="Goeker M."/>
        </authorList>
    </citation>
    <scope>NUCLEOTIDE SEQUENCE [LARGE SCALE GENOMIC DNA]</scope>
    <source>
        <strain evidence="1 2">DSM 44197</strain>
    </source>
</reference>
<dbReference type="EMBL" id="JACJIA010000001">
    <property type="protein sequence ID" value="MBA8948573.1"/>
    <property type="molecule type" value="Genomic_DNA"/>
</dbReference>
<name>A0A7W3LI17_ACTNM</name>
<sequence>MAVSACGAAGAGDRPSGFEEYKGDLYRVDYPAGWLVRETDERATVEFNGPDRKDGTRDGEVRITDWGDWNTALRDKAMQFRTAAPRSGYRIEEDVPVIVNGAQEAHRFVVSYDARTVTGAKVRMRMTDTFVLTGERVLLELVVRAPKESADLERTKKIVDSFQVKEEKAWFGFEWLDLD</sequence>
<dbReference type="RefSeq" id="WP_182841190.1">
    <property type="nucleotide sequence ID" value="NZ_BAAALP010000030.1"/>
</dbReference>
<proteinExistence type="predicted"/>
<organism evidence="1 2">
    <name type="scientific">Actinomadura namibiensis</name>
    <dbReference type="NCBI Taxonomy" id="182080"/>
    <lineage>
        <taxon>Bacteria</taxon>
        <taxon>Bacillati</taxon>
        <taxon>Actinomycetota</taxon>
        <taxon>Actinomycetes</taxon>
        <taxon>Streptosporangiales</taxon>
        <taxon>Thermomonosporaceae</taxon>
        <taxon>Actinomadura</taxon>
    </lineage>
</organism>
<dbReference type="Proteomes" id="UP000572680">
    <property type="component" value="Unassembled WGS sequence"/>
</dbReference>
<dbReference type="AlphaFoldDB" id="A0A7W3LI17"/>
<comment type="caution">
    <text evidence="1">The sequence shown here is derived from an EMBL/GenBank/DDBJ whole genome shotgun (WGS) entry which is preliminary data.</text>
</comment>
<evidence type="ECO:0008006" key="3">
    <source>
        <dbReference type="Google" id="ProtNLM"/>
    </source>
</evidence>
<protein>
    <recommendedName>
        <fullName evidence="3">Lipoprotein</fullName>
    </recommendedName>
</protein>
<keyword evidence="2" id="KW-1185">Reference proteome</keyword>
<evidence type="ECO:0000313" key="1">
    <source>
        <dbReference type="EMBL" id="MBA8948573.1"/>
    </source>
</evidence>
<evidence type="ECO:0000313" key="2">
    <source>
        <dbReference type="Proteomes" id="UP000572680"/>
    </source>
</evidence>
<gene>
    <name evidence="1" type="ORF">HNR61_000171</name>
</gene>
<accession>A0A7W3LI17</accession>